<organism evidence="2 3">
    <name type="scientific">Pleuronectes platessa</name>
    <name type="common">European plaice</name>
    <dbReference type="NCBI Taxonomy" id="8262"/>
    <lineage>
        <taxon>Eukaryota</taxon>
        <taxon>Metazoa</taxon>
        <taxon>Chordata</taxon>
        <taxon>Craniata</taxon>
        <taxon>Vertebrata</taxon>
        <taxon>Euteleostomi</taxon>
        <taxon>Actinopterygii</taxon>
        <taxon>Neopterygii</taxon>
        <taxon>Teleostei</taxon>
        <taxon>Neoteleostei</taxon>
        <taxon>Acanthomorphata</taxon>
        <taxon>Carangaria</taxon>
        <taxon>Pleuronectiformes</taxon>
        <taxon>Pleuronectoidei</taxon>
        <taxon>Pleuronectidae</taxon>
        <taxon>Pleuronectes</taxon>
    </lineage>
</organism>
<gene>
    <name evidence="2" type="ORF">PLEPLA_LOCUS40205</name>
</gene>
<evidence type="ECO:0000313" key="2">
    <source>
        <dbReference type="EMBL" id="CAB1452455.1"/>
    </source>
</evidence>
<dbReference type="AlphaFoldDB" id="A0A9N7VQE1"/>
<dbReference type="EMBL" id="CADEAL010004129">
    <property type="protein sequence ID" value="CAB1452455.1"/>
    <property type="molecule type" value="Genomic_DNA"/>
</dbReference>
<protein>
    <submittedName>
        <fullName evidence="2">Uncharacterized protein</fullName>
    </submittedName>
</protein>
<feature type="compositionally biased region" description="Basic and acidic residues" evidence="1">
    <location>
        <begin position="38"/>
        <end position="52"/>
    </location>
</feature>
<feature type="region of interest" description="Disordered" evidence="1">
    <location>
        <begin position="1"/>
        <end position="94"/>
    </location>
</feature>
<keyword evidence="3" id="KW-1185">Reference proteome</keyword>
<name>A0A9N7VQE1_PLEPL</name>
<reference evidence="2" key="1">
    <citation type="submission" date="2020-03" db="EMBL/GenBank/DDBJ databases">
        <authorList>
            <person name="Weist P."/>
        </authorList>
    </citation>
    <scope>NUCLEOTIDE SEQUENCE</scope>
</reference>
<sequence length="182" mass="20025">MNHSRRTNQSEFVCSGCSRAESKETGLDGRHVRRQRNRGTEEEKKEEKETAGHRQPAKKRSEALPQMRHSCKSDREVNHGGRSSGQHQPSECEVQLQAKASLPTEKTVVGREGRGFEELAQKQTSLCCCSTTWAENLGTASDTTLPAWHSTVASGLNTRLSVPLFLAGPAWLSLARLGALSK</sequence>
<feature type="compositionally biased region" description="Basic and acidic residues" evidence="1">
    <location>
        <begin position="20"/>
        <end position="30"/>
    </location>
</feature>
<comment type="caution">
    <text evidence="2">The sequence shown here is derived from an EMBL/GenBank/DDBJ whole genome shotgun (WGS) entry which is preliminary data.</text>
</comment>
<evidence type="ECO:0000256" key="1">
    <source>
        <dbReference type="SAM" id="MobiDB-lite"/>
    </source>
</evidence>
<dbReference type="Proteomes" id="UP001153269">
    <property type="component" value="Unassembled WGS sequence"/>
</dbReference>
<evidence type="ECO:0000313" key="3">
    <source>
        <dbReference type="Proteomes" id="UP001153269"/>
    </source>
</evidence>
<accession>A0A9N7VQE1</accession>
<proteinExistence type="predicted"/>